<evidence type="ECO:0000256" key="1">
    <source>
        <dbReference type="SAM" id="MobiDB-lite"/>
    </source>
</evidence>
<feature type="compositionally biased region" description="Basic and acidic residues" evidence="1">
    <location>
        <begin position="64"/>
        <end position="80"/>
    </location>
</feature>
<name>A0ABU5JNT7_9ACTN</name>
<gene>
    <name evidence="2" type="ORF">U2F25_33430</name>
</gene>
<accession>A0ABU5JNT7</accession>
<reference evidence="2 3" key="1">
    <citation type="submission" date="2023-12" db="EMBL/GenBank/DDBJ databases">
        <title>Micromonospora sp. nov., isolated from Atacama Desert.</title>
        <authorList>
            <person name="Carro L."/>
            <person name="Golinska P."/>
            <person name="Klenk H.-P."/>
            <person name="Goodfellow M."/>
        </authorList>
    </citation>
    <scope>NUCLEOTIDE SEQUENCE [LARGE SCALE GENOMIC DNA]</scope>
    <source>
        <strain evidence="2 3">4G53</strain>
    </source>
</reference>
<sequence>MIIVLAQWRQASRSGGTEPLSGVVAVIQTRTVEGDRPLGAGGGADRPVECGFGGLAVMDVRDDAGDERRRPTVTGGRERGGLNQMAGRGDELSVEVVVAPGVGVVLVFGRRLWPAANGTPGGSASLPPATNRPLSPPDAAVGCAWGCPFGDQLALRARMVRREW</sequence>
<evidence type="ECO:0000313" key="2">
    <source>
        <dbReference type="EMBL" id="MDZ5494292.1"/>
    </source>
</evidence>
<organism evidence="2 3">
    <name type="scientific">Micromonospora sicca</name>
    <dbReference type="NCBI Taxonomy" id="2202420"/>
    <lineage>
        <taxon>Bacteria</taxon>
        <taxon>Bacillati</taxon>
        <taxon>Actinomycetota</taxon>
        <taxon>Actinomycetes</taxon>
        <taxon>Micromonosporales</taxon>
        <taxon>Micromonosporaceae</taxon>
        <taxon>Micromonospora</taxon>
    </lineage>
</organism>
<dbReference type="RefSeq" id="WP_322443767.1">
    <property type="nucleotide sequence ID" value="NZ_JAXOTQ010000068.1"/>
</dbReference>
<dbReference type="EMBL" id="JAXOTQ010000068">
    <property type="protein sequence ID" value="MDZ5494292.1"/>
    <property type="molecule type" value="Genomic_DNA"/>
</dbReference>
<feature type="region of interest" description="Disordered" evidence="1">
    <location>
        <begin position="64"/>
        <end position="85"/>
    </location>
</feature>
<dbReference type="Proteomes" id="UP001290101">
    <property type="component" value="Unassembled WGS sequence"/>
</dbReference>
<keyword evidence="3" id="KW-1185">Reference proteome</keyword>
<protein>
    <submittedName>
        <fullName evidence="2">Uncharacterized protein</fullName>
    </submittedName>
</protein>
<comment type="caution">
    <text evidence="2">The sequence shown here is derived from an EMBL/GenBank/DDBJ whole genome shotgun (WGS) entry which is preliminary data.</text>
</comment>
<proteinExistence type="predicted"/>
<evidence type="ECO:0000313" key="3">
    <source>
        <dbReference type="Proteomes" id="UP001290101"/>
    </source>
</evidence>